<feature type="compositionally biased region" description="Low complexity" evidence="5">
    <location>
        <begin position="719"/>
        <end position="728"/>
    </location>
</feature>
<dbReference type="Gene3D" id="3.30.559.10">
    <property type="entry name" value="Chloramphenicol acetyltransferase-like domain"/>
    <property type="match status" value="2"/>
</dbReference>
<dbReference type="InterPro" id="IPR054710">
    <property type="entry name" value="Tri101-like_N"/>
</dbReference>
<reference evidence="7" key="1">
    <citation type="submission" date="2021-01" db="EMBL/GenBank/DDBJ databases">
        <title>Deciphering the adaptive evolutionary patterns associated with biogeogrpahic diversity in the finger millet blast pathogen Magnaporthe oryzae in Eastern Africa.</title>
        <authorList>
            <person name="Onyema G."/>
            <person name="Shittu T.A."/>
            <person name="Dodsworth S."/>
            <person name="Devilliers S."/>
            <person name="Muthumeenakshi S."/>
            <person name="Sreenivasaprasad S."/>
        </authorList>
    </citation>
    <scope>NUCLEOTIDE SEQUENCE</scope>
    <source>
        <strain evidence="7">D15/s37</strain>
    </source>
</reference>
<proteinExistence type="predicted"/>
<evidence type="ECO:0000256" key="4">
    <source>
        <dbReference type="ARBA" id="ARBA00023004"/>
    </source>
</evidence>
<evidence type="ECO:0000256" key="1">
    <source>
        <dbReference type="ARBA" id="ARBA00022617"/>
    </source>
</evidence>
<gene>
    <name evidence="7" type="ORF">MCOR33_004119</name>
</gene>
<evidence type="ECO:0000256" key="2">
    <source>
        <dbReference type="ARBA" id="ARBA00022679"/>
    </source>
</evidence>
<dbReference type="InterPro" id="IPR023213">
    <property type="entry name" value="CAT-like_dom_sf"/>
</dbReference>
<dbReference type="InterPro" id="IPR036396">
    <property type="entry name" value="Cyt_P450_sf"/>
</dbReference>
<dbReference type="Pfam" id="PF00067">
    <property type="entry name" value="p450"/>
    <property type="match status" value="1"/>
</dbReference>
<evidence type="ECO:0000313" key="7">
    <source>
        <dbReference type="EMBL" id="KAI6300135.1"/>
    </source>
</evidence>
<dbReference type="InterPro" id="IPR002401">
    <property type="entry name" value="Cyt_P450_E_grp-I"/>
</dbReference>
<organism evidence="7 8">
    <name type="scientific">Pyricularia grisea</name>
    <name type="common">Crabgrass-specific blast fungus</name>
    <name type="synonym">Magnaporthe grisea</name>
    <dbReference type="NCBI Taxonomy" id="148305"/>
    <lineage>
        <taxon>Eukaryota</taxon>
        <taxon>Fungi</taxon>
        <taxon>Dikarya</taxon>
        <taxon>Ascomycota</taxon>
        <taxon>Pezizomycotina</taxon>
        <taxon>Sordariomycetes</taxon>
        <taxon>Sordariomycetidae</taxon>
        <taxon>Magnaporthales</taxon>
        <taxon>Pyriculariaceae</taxon>
        <taxon>Pyricularia</taxon>
    </lineage>
</organism>
<keyword evidence="2" id="KW-0808">Transferase</keyword>
<keyword evidence="8" id="KW-1185">Reference proteome</keyword>
<evidence type="ECO:0000259" key="6">
    <source>
        <dbReference type="Pfam" id="PF22664"/>
    </source>
</evidence>
<keyword evidence="4" id="KW-0408">Iron</keyword>
<evidence type="ECO:0000313" key="8">
    <source>
        <dbReference type="Proteomes" id="UP001059893"/>
    </source>
</evidence>
<dbReference type="EMBL" id="JABSND010000057">
    <property type="protein sequence ID" value="KAI6300135.1"/>
    <property type="molecule type" value="Genomic_DNA"/>
</dbReference>
<dbReference type="PANTHER" id="PTHR24305:SF87">
    <property type="entry name" value="CYTOCHROME P450 MONOOXYGENASE ALND-RELATED"/>
    <property type="match status" value="1"/>
</dbReference>
<sequence>MGSVTYYTNDPSIARHVLRENEFFTKKTSDPAHPLHFMADQEALFTCDSDSPAFGPSHRFIPPCMAPKAIRHYTPSVQQCVQKVLPVLDAISDSSLAFNVYQYMFKLAGQVIWKIVFGADLGHFDSLDAKPFETIRDLGQYVALMKRVSLRGQCYGYLPFGDPRRMREARDRVWKGIGEAIEQAARTGTDNRDLPLQEAALHAACLADYLQRAVDNEGNKLPREYLVSNCVILFGAGFLTSSSLLAWCIFALCRYEGVQDRLLQELVDHGARPDVVWTMDQLNAMPYLDQFVKETQRMHNPSFQTARNARRDVVLPGGKAIPAGSVVIPMFPALHKNPAHWDNPARFDPERWGTPAVKKLPRAAYTPFAAGSRGCIGFSLALLEVKMAMAILVYRYKFSDASLEPVVYDPDVVNMASLLSLPVHFQEASAMQETIQDSAGEKVINLNEFDLIPPRTFIKFIIYIPLKSGASFESVFAYLQAGLSRTLDRIPFLNGKIFERPSTDPGYVKGHLQIRHPKITQPGSRPRQLVFKDLSKELPSFDELRDAGFEFSAFSDDLVLEGSLIPDISTGADVFRAQANFVQGGCLLATGFHHSSVDATGMVTVLKAWAEYCRSAGSEQQACVWLTPECVDRGILDRLWRAGWNPGRSILDIDPAIWGYLGFQIPGTEAQTEQQLRDQDPIPAYMQNTTMESRIFYISATNLAELLLDSEQSRQHANQEQSTEEQSTGEVPRLSANDVILALFWRSVLRARRLAAAASSAPAPADAMAHLESPLDGRAAFSAELPAAYVGNVVTVNRVGLRLEELLAPGLEALQRVAWHIRRGAMRAGPDMVRDAFALMRSTRDFSELKHGFTRLDGWDVMITSLLLLPVPEVDFGGDGGLLGGSEAIRPCMDAFNANFRLCMILPRTPGGGLELLVSLFPKEMQELERDDEFSRFAALLCH</sequence>
<dbReference type="Proteomes" id="UP001059893">
    <property type="component" value="Unassembled WGS sequence"/>
</dbReference>
<evidence type="ECO:0000256" key="3">
    <source>
        <dbReference type="ARBA" id="ARBA00022723"/>
    </source>
</evidence>
<accession>A0ABQ8NPC8</accession>
<name>A0ABQ8NPC8_PYRGI</name>
<dbReference type="PANTHER" id="PTHR24305">
    <property type="entry name" value="CYTOCHROME P450"/>
    <property type="match status" value="1"/>
</dbReference>
<dbReference type="Pfam" id="PF22664">
    <property type="entry name" value="TRI-like_N"/>
    <property type="match status" value="1"/>
</dbReference>
<protein>
    <recommendedName>
        <fullName evidence="6">Trichothecene 3-O-acetyltransferase-like N-terminal domain-containing protein</fullName>
    </recommendedName>
</protein>
<dbReference type="Gene3D" id="1.10.630.10">
    <property type="entry name" value="Cytochrome P450"/>
    <property type="match status" value="1"/>
</dbReference>
<dbReference type="InterPro" id="IPR050121">
    <property type="entry name" value="Cytochrome_P450_monoxygenase"/>
</dbReference>
<feature type="region of interest" description="Disordered" evidence="5">
    <location>
        <begin position="712"/>
        <end position="731"/>
    </location>
</feature>
<comment type="caution">
    <text evidence="7">The sequence shown here is derived from an EMBL/GenBank/DDBJ whole genome shotgun (WGS) entry which is preliminary data.</text>
</comment>
<dbReference type="SUPFAM" id="SSF48264">
    <property type="entry name" value="Cytochrome P450"/>
    <property type="match status" value="1"/>
</dbReference>
<evidence type="ECO:0000256" key="5">
    <source>
        <dbReference type="SAM" id="MobiDB-lite"/>
    </source>
</evidence>
<dbReference type="PRINTS" id="PR00463">
    <property type="entry name" value="EP450I"/>
</dbReference>
<dbReference type="InterPro" id="IPR001128">
    <property type="entry name" value="Cyt_P450"/>
</dbReference>
<keyword evidence="3" id="KW-0479">Metal-binding</keyword>
<dbReference type="PRINTS" id="PR00385">
    <property type="entry name" value="P450"/>
</dbReference>
<keyword evidence="1" id="KW-0349">Heme</keyword>
<dbReference type="CDD" id="cd00302">
    <property type="entry name" value="cytochrome_P450"/>
    <property type="match status" value="1"/>
</dbReference>
<feature type="domain" description="Trichothecene 3-O-acetyltransferase-like N-terminal" evidence="6">
    <location>
        <begin position="465"/>
        <end position="613"/>
    </location>
</feature>